<keyword evidence="4" id="KW-1185">Reference proteome</keyword>
<organism evidence="2">
    <name type="scientific">Cladocopium goreaui</name>
    <dbReference type="NCBI Taxonomy" id="2562237"/>
    <lineage>
        <taxon>Eukaryota</taxon>
        <taxon>Sar</taxon>
        <taxon>Alveolata</taxon>
        <taxon>Dinophyceae</taxon>
        <taxon>Suessiales</taxon>
        <taxon>Symbiodiniaceae</taxon>
        <taxon>Cladocopium</taxon>
    </lineage>
</organism>
<dbReference type="EMBL" id="CAMXCT020000535">
    <property type="protein sequence ID" value="CAL1133447.1"/>
    <property type="molecule type" value="Genomic_DNA"/>
</dbReference>
<sequence>MWETEKAWVKWFIRTYADSQKEEHRKMVIYVERMVQQHETDQGLPPLDLPEPHQGIVQPRCKGYPKAKAAPATASNMPADVMTVMSEDLNDPWDVMEPMTREFHQDPLPEEVQALQTRVLSIENALTEILSLESFQKIQQQRDDNLYQLALGLVLYRHQVSCGRHMHWEQPAKSIMLRIPLLREIIQGTIARVLTKVTCIKEVPMGVEFIAAASTKRSNGASMLPKPKRAKLRASELIDPRWVPKCDVRVRTYDSGSSGRSHQFRHDTLAKSSIRPSIRKSQ</sequence>
<evidence type="ECO:0000313" key="4">
    <source>
        <dbReference type="Proteomes" id="UP001152797"/>
    </source>
</evidence>
<dbReference type="EMBL" id="CAMXCT010000535">
    <property type="protein sequence ID" value="CAI3980072.1"/>
    <property type="molecule type" value="Genomic_DNA"/>
</dbReference>
<evidence type="ECO:0000313" key="3">
    <source>
        <dbReference type="EMBL" id="CAL4767384.1"/>
    </source>
</evidence>
<dbReference type="EMBL" id="CAMXCT030000535">
    <property type="protein sequence ID" value="CAL4767384.1"/>
    <property type="molecule type" value="Genomic_DNA"/>
</dbReference>
<protein>
    <submittedName>
        <fullName evidence="3">Copia protein</fullName>
    </submittedName>
</protein>
<proteinExistence type="predicted"/>
<reference evidence="3 4" key="2">
    <citation type="submission" date="2024-05" db="EMBL/GenBank/DDBJ databases">
        <authorList>
            <person name="Chen Y."/>
            <person name="Shah S."/>
            <person name="Dougan E. K."/>
            <person name="Thang M."/>
            <person name="Chan C."/>
        </authorList>
    </citation>
    <scope>NUCLEOTIDE SEQUENCE [LARGE SCALE GENOMIC DNA]</scope>
</reference>
<accession>A0A9P1BUT8</accession>
<name>A0A9P1BUT8_9DINO</name>
<evidence type="ECO:0000256" key="1">
    <source>
        <dbReference type="SAM" id="MobiDB-lite"/>
    </source>
</evidence>
<evidence type="ECO:0000313" key="2">
    <source>
        <dbReference type="EMBL" id="CAI3980072.1"/>
    </source>
</evidence>
<dbReference type="Proteomes" id="UP001152797">
    <property type="component" value="Unassembled WGS sequence"/>
</dbReference>
<feature type="region of interest" description="Disordered" evidence="1">
    <location>
        <begin position="253"/>
        <end position="282"/>
    </location>
</feature>
<dbReference type="AlphaFoldDB" id="A0A9P1BUT8"/>
<comment type="caution">
    <text evidence="2">The sequence shown here is derived from an EMBL/GenBank/DDBJ whole genome shotgun (WGS) entry which is preliminary data.</text>
</comment>
<reference evidence="2" key="1">
    <citation type="submission" date="2022-10" db="EMBL/GenBank/DDBJ databases">
        <authorList>
            <person name="Chen Y."/>
            <person name="Dougan E. K."/>
            <person name="Chan C."/>
            <person name="Rhodes N."/>
            <person name="Thang M."/>
        </authorList>
    </citation>
    <scope>NUCLEOTIDE SEQUENCE</scope>
</reference>
<gene>
    <name evidence="2" type="ORF">C1SCF055_LOCUS7980</name>
</gene>